<dbReference type="PANTHER" id="PTHR39430:SF1">
    <property type="entry name" value="PROTEASE"/>
    <property type="match status" value="1"/>
</dbReference>
<dbReference type="AlphaFoldDB" id="A0A223S4Y0"/>
<keyword evidence="3" id="KW-0482">Metalloprotease</keyword>
<dbReference type="RefSeq" id="WP_017617264.1">
    <property type="nucleotide sequence ID" value="NZ_ANBG01000064.1"/>
</dbReference>
<dbReference type="KEGG" id="ngv:CDO52_10640"/>
<dbReference type="Proteomes" id="UP000215005">
    <property type="component" value="Chromosome"/>
</dbReference>
<dbReference type="Pfam" id="PF02517">
    <property type="entry name" value="Rce1-like"/>
    <property type="match status" value="1"/>
</dbReference>
<evidence type="ECO:0000313" key="4">
    <source>
        <dbReference type="Proteomes" id="UP000215005"/>
    </source>
</evidence>
<feature type="transmembrane region" description="Helical" evidence="1">
    <location>
        <begin position="299"/>
        <end position="322"/>
    </location>
</feature>
<keyword evidence="3" id="KW-0645">Protease</keyword>
<sequence length="363" mass="38944">MLNKLKTAIGPAAEAHPFIAAGASGRRVTHPLLVIVLAQVLYVIGLLPSLFLIGPLLEWIPQISGSNLVVAALVGIARPIVGFLPFYAVLWLWLRFYERRTFSSTGFAFDRTLVTGLLAGFALAVAFVAALIGVGLAAGTVRWHGAVIFGQEGAAVVLLFALVFTVAKVVEIGIEEQLYRGWMLQAVGARWGKAAGVLVSSFFFALFHFFFIGYFVLPGLRSHEAHWVLMLNIFLWAVFAALVTLRTRSLWTAVGFHAAALTIPVLLLTLATPDTVDGAAGLLVFVIENPSHYTGGVGFAGPFEGLAATVVLLVLVAVAAVLEWRSSRRTDRQCGQTARALPSGALRTVGSPRSEQRRPRASS</sequence>
<keyword evidence="3" id="KW-0378">Hydrolase</keyword>
<feature type="transmembrane region" description="Helical" evidence="1">
    <location>
        <begin position="69"/>
        <end position="94"/>
    </location>
</feature>
<feature type="transmembrane region" description="Helical" evidence="1">
    <location>
        <begin position="195"/>
        <end position="215"/>
    </location>
</feature>
<protein>
    <submittedName>
        <fullName evidence="3">CPBP family intramembrane metalloprotease</fullName>
    </submittedName>
</protein>
<dbReference type="PANTHER" id="PTHR39430">
    <property type="entry name" value="MEMBRANE-ASSOCIATED PROTEASE-RELATED"/>
    <property type="match status" value="1"/>
</dbReference>
<reference evidence="3 4" key="1">
    <citation type="submission" date="2017-08" db="EMBL/GenBank/DDBJ databases">
        <title>The complete genome sequence of Nocardiopsis gilva YIM 90087.</title>
        <authorList>
            <person name="Yin M."/>
            <person name="Tang S."/>
        </authorList>
    </citation>
    <scope>NUCLEOTIDE SEQUENCE [LARGE SCALE GENOMIC DNA]</scope>
    <source>
        <strain evidence="3 4">YIM 90087</strain>
    </source>
</reference>
<feature type="domain" description="CAAX prenyl protease 2/Lysostaphin resistance protein A-like" evidence="2">
    <location>
        <begin position="160"/>
        <end position="259"/>
    </location>
</feature>
<dbReference type="GO" id="GO:0080120">
    <property type="term" value="P:CAAX-box protein maturation"/>
    <property type="evidence" value="ECO:0007669"/>
    <property type="project" value="UniProtKB-ARBA"/>
</dbReference>
<feature type="transmembrane region" description="Helical" evidence="1">
    <location>
        <begin position="227"/>
        <end position="245"/>
    </location>
</feature>
<dbReference type="EMBL" id="CP022753">
    <property type="protein sequence ID" value="ASU83175.1"/>
    <property type="molecule type" value="Genomic_DNA"/>
</dbReference>
<dbReference type="InterPro" id="IPR003675">
    <property type="entry name" value="Rce1/LyrA-like_dom"/>
</dbReference>
<feature type="transmembrane region" description="Helical" evidence="1">
    <location>
        <begin position="153"/>
        <end position="174"/>
    </location>
</feature>
<keyword evidence="1" id="KW-1133">Transmembrane helix</keyword>
<dbReference type="OrthoDB" id="3428639at2"/>
<evidence type="ECO:0000259" key="2">
    <source>
        <dbReference type="Pfam" id="PF02517"/>
    </source>
</evidence>
<dbReference type="GO" id="GO:0004175">
    <property type="term" value="F:endopeptidase activity"/>
    <property type="evidence" value="ECO:0007669"/>
    <property type="project" value="UniProtKB-ARBA"/>
</dbReference>
<feature type="transmembrane region" description="Helical" evidence="1">
    <location>
        <begin position="32"/>
        <end position="57"/>
    </location>
</feature>
<feature type="transmembrane region" description="Helical" evidence="1">
    <location>
        <begin position="115"/>
        <end position="141"/>
    </location>
</feature>
<keyword evidence="1" id="KW-0812">Transmembrane</keyword>
<dbReference type="GO" id="GO:0008237">
    <property type="term" value="F:metallopeptidase activity"/>
    <property type="evidence" value="ECO:0007669"/>
    <property type="project" value="UniProtKB-KW"/>
</dbReference>
<organism evidence="3 4">
    <name type="scientific">Nocardiopsis gilva YIM 90087</name>
    <dbReference type="NCBI Taxonomy" id="1235441"/>
    <lineage>
        <taxon>Bacteria</taxon>
        <taxon>Bacillati</taxon>
        <taxon>Actinomycetota</taxon>
        <taxon>Actinomycetes</taxon>
        <taxon>Streptosporangiales</taxon>
        <taxon>Nocardiopsidaceae</taxon>
        <taxon>Nocardiopsis</taxon>
    </lineage>
</organism>
<evidence type="ECO:0000256" key="1">
    <source>
        <dbReference type="SAM" id="Phobius"/>
    </source>
</evidence>
<evidence type="ECO:0000313" key="3">
    <source>
        <dbReference type="EMBL" id="ASU83175.1"/>
    </source>
</evidence>
<keyword evidence="4" id="KW-1185">Reference proteome</keyword>
<name>A0A223S4Y0_9ACTN</name>
<feature type="transmembrane region" description="Helical" evidence="1">
    <location>
        <begin position="250"/>
        <end position="271"/>
    </location>
</feature>
<gene>
    <name evidence="3" type="ORF">CDO52_10640</name>
</gene>
<keyword evidence="1" id="KW-0472">Membrane</keyword>
<accession>A0A223S4Y0</accession>
<dbReference type="GO" id="GO:0006508">
    <property type="term" value="P:proteolysis"/>
    <property type="evidence" value="ECO:0007669"/>
    <property type="project" value="UniProtKB-KW"/>
</dbReference>
<proteinExistence type="predicted"/>